<evidence type="ECO:0000256" key="5">
    <source>
        <dbReference type="SAM" id="MobiDB-lite"/>
    </source>
</evidence>
<dbReference type="InterPro" id="IPR017972">
    <property type="entry name" value="Cyt_P450_CS"/>
</dbReference>
<dbReference type="PANTHER" id="PTHR24305:SF166">
    <property type="entry name" value="CYTOCHROME P450 12A4, MITOCHONDRIAL-RELATED"/>
    <property type="match status" value="1"/>
</dbReference>
<dbReference type="GO" id="GO:0004497">
    <property type="term" value="F:monooxygenase activity"/>
    <property type="evidence" value="ECO:0007669"/>
    <property type="project" value="UniProtKB-KW"/>
</dbReference>
<dbReference type="GO" id="GO:0020037">
    <property type="term" value="F:heme binding"/>
    <property type="evidence" value="ECO:0007669"/>
    <property type="project" value="InterPro"/>
</dbReference>
<dbReference type="Pfam" id="PF00067">
    <property type="entry name" value="p450"/>
    <property type="match status" value="1"/>
</dbReference>
<keyword evidence="4" id="KW-0503">Monooxygenase</keyword>
<evidence type="ECO:0000256" key="1">
    <source>
        <dbReference type="ARBA" id="ARBA00001971"/>
    </source>
</evidence>
<gene>
    <name evidence="6" type="ORF">VF08_09570</name>
</gene>
<evidence type="ECO:0000313" key="6">
    <source>
        <dbReference type="EMBL" id="PHK04908.1"/>
    </source>
</evidence>
<dbReference type="AlphaFoldDB" id="A0A9Q5ZE38"/>
<comment type="caution">
    <text evidence="6">The sequence shown here is derived from an EMBL/GenBank/DDBJ whole genome shotgun (WGS) entry which is preliminary data.</text>
</comment>
<dbReference type="RefSeq" id="WP_099066309.1">
    <property type="nucleotide sequence ID" value="NZ_LAHD01000020.1"/>
</dbReference>
<dbReference type="PANTHER" id="PTHR24305">
    <property type="entry name" value="CYTOCHROME P450"/>
    <property type="match status" value="1"/>
</dbReference>
<comment type="cofactor">
    <cofactor evidence="1 3">
        <name>heme</name>
        <dbReference type="ChEBI" id="CHEBI:30413"/>
    </cofactor>
</comment>
<dbReference type="Gene3D" id="1.10.630.10">
    <property type="entry name" value="Cytochrome P450"/>
    <property type="match status" value="1"/>
</dbReference>
<reference evidence="6 7" key="1">
    <citation type="submission" date="2015-02" db="EMBL/GenBank/DDBJ databases">
        <title>Nostoc linckia genome annotation.</title>
        <authorList>
            <person name="Zhou Z."/>
        </authorList>
    </citation>
    <scope>NUCLEOTIDE SEQUENCE [LARGE SCALE GENOMIC DNA]</scope>
    <source>
        <strain evidence="7">z8</strain>
    </source>
</reference>
<dbReference type="EMBL" id="LAHD01000020">
    <property type="protein sequence ID" value="PHK04908.1"/>
    <property type="molecule type" value="Genomic_DNA"/>
</dbReference>
<feature type="region of interest" description="Disordered" evidence="5">
    <location>
        <begin position="442"/>
        <end position="464"/>
    </location>
</feature>
<keyword evidence="3 4" id="KW-0408">Iron</keyword>
<sequence length="464" mass="52332">MKLPPGPKTPFWMLGIQFESNPFGYLDAISQRYGDIVTLISGATPIVYISNPLGIKEIFTNTKEILARGELNEDFAFITGNQGILQLDGLIHKNRRKLLMQAFHGARMQACGKGICELTEKMMNKQVIRKPFVAYPVIEDITFQVGIERVIGLYAGERYDKIKHLFASLLKLDRQSLIIKIINQILFNKDLGQWSPQGYLLHLRRELFQLLLTEVEERRQQPNLSSTDILSDLLLAHDETGEALSNEEVRDLLISPIFAAADASGTAISWALYWIHSLKDVRDKLLQELDSLGENPDPMSIVALPYLSAVCNEILRIYPTQLFAFPRLVESSVEIMGYELHPGTILIANIYSTHQREDLYPNPKIFQPERFLEKPFSPYEFLPFGGGSRVCIGANFALFEMKLILATILANYELELTSKRPERPKFAGLICSPASGVKMVMRSRRQQETGEVGSKGTAKKTIPA</sequence>
<dbReference type="InterPro" id="IPR002401">
    <property type="entry name" value="Cyt_P450_E_grp-I"/>
</dbReference>
<organism evidence="6 7">
    <name type="scientific">Nostoc linckia z8</name>
    <dbReference type="NCBI Taxonomy" id="1628746"/>
    <lineage>
        <taxon>Bacteria</taxon>
        <taxon>Bacillati</taxon>
        <taxon>Cyanobacteriota</taxon>
        <taxon>Cyanophyceae</taxon>
        <taxon>Nostocales</taxon>
        <taxon>Nostocaceae</taxon>
        <taxon>Nostoc</taxon>
    </lineage>
</organism>
<dbReference type="GeneID" id="57094044"/>
<evidence type="ECO:0000256" key="3">
    <source>
        <dbReference type="PIRSR" id="PIRSR602401-1"/>
    </source>
</evidence>
<comment type="similarity">
    <text evidence="2 4">Belongs to the cytochrome P450 family.</text>
</comment>
<feature type="binding site" description="axial binding residue" evidence="3">
    <location>
        <position position="391"/>
    </location>
    <ligand>
        <name>heme</name>
        <dbReference type="ChEBI" id="CHEBI:30413"/>
    </ligand>
    <ligandPart>
        <name>Fe</name>
        <dbReference type="ChEBI" id="CHEBI:18248"/>
    </ligandPart>
</feature>
<dbReference type="PRINTS" id="PR00463">
    <property type="entry name" value="EP450I"/>
</dbReference>
<protein>
    <submittedName>
        <fullName evidence="6">Cytochrome P450</fullName>
    </submittedName>
</protein>
<dbReference type="GO" id="GO:0005506">
    <property type="term" value="F:iron ion binding"/>
    <property type="evidence" value="ECO:0007669"/>
    <property type="project" value="InterPro"/>
</dbReference>
<dbReference type="InterPro" id="IPR050121">
    <property type="entry name" value="Cytochrome_P450_monoxygenase"/>
</dbReference>
<evidence type="ECO:0000313" key="7">
    <source>
        <dbReference type="Proteomes" id="UP000222310"/>
    </source>
</evidence>
<dbReference type="SUPFAM" id="SSF48264">
    <property type="entry name" value="Cytochrome P450"/>
    <property type="match status" value="1"/>
</dbReference>
<evidence type="ECO:0000256" key="4">
    <source>
        <dbReference type="RuleBase" id="RU000461"/>
    </source>
</evidence>
<keyword evidence="3 4" id="KW-0349">Heme</keyword>
<dbReference type="InterPro" id="IPR036396">
    <property type="entry name" value="Cyt_P450_sf"/>
</dbReference>
<dbReference type="PRINTS" id="PR00385">
    <property type="entry name" value="P450"/>
</dbReference>
<dbReference type="GO" id="GO:0016705">
    <property type="term" value="F:oxidoreductase activity, acting on paired donors, with incorporation or reduction of molecular oxygen"/>
    <property type="evidence" value="ECO:0007669"/>
    <property type="project" value="InterPro"/>
</dbReference>
<dbReference type="CDD" id="cd11053">
    <property type="entry name" value="CYP110-like"/>
    <property type="match status" value="1"/>
</dbReference>
<evidence type="ECO:0000256" key="2">
    <source>
        <dbReference type="ARBA" id="ARBA00010617"/>
    </source>
</evidence>
<accession>A0A9Q5ZE38</accession>
<dbReference type="Proteomes" id="UP000222310">
    <property type="component" value="Unassembled WGS sequence"/>
</dbReference>
<proteinExistence type="inferred from homology"/>
<dbReference type="InterPro" id="IPR001128">
    <property type="entry name" value="Cyt_P450"/>
</dbReference>
<keyword evidence="4" id="KW-0560">Oxidoreductase</keyword>
<keyword evidence="3 4" id="KW-0479">Metal-binding</keyword>
<name>A0A9Q5ZE38_NOSLI</name>
<dbReference type="PROSITE" id="PS00086">
    <property type="entry name" value="CYTOCHROME_P450"/>
    <property type="match status" value="1"/>
</dbReference>